<dbReference type="InterPro" id="IPR051533">
    <property type="entry name" value="WaaL-like"/>
</dbReference>
<name>A0ABX7YWT0_9GAMM</name>
<evidence type="ECO:0000256" key="1">
    <source>
        <dbReference type="ARBA" id="ARBA00004141"/>
    </source>
</evidence>
<keyword evidence="4 5" id="KW-0472">Membrane</keyword>
<keyword evidence="8" id="KW-1185">Reference proteome</keyword>
<proteinExistence type="predicted"/>
<evidence type="ECO:0000256" key="4">
    <source>
        <dbReference type="ARBA" id="ARBA00023136"/>
    </source>
</evidence>
<feature type="transmembrane region" description="Helical" evidence="5">
    <location>
        <begin position="6"/>
        <end position="23"/>
    </location>
</feature>
<evidence type="ECO:0000313" key="8">
    <source>
        <dbReference type="Proteomes" id="UP000679575"/>
    </source>
</evidence>
<dbReference type="EMBL" id="CP073587">
    <property type="protein sequence ID" value="QUN06938.1"/>
    <property type="molecule type" value="Genomic_DNA"/>
</dbReference>
<keyword evidence="7" id="KW-0436">Ligase</keyword>
<feature type="transmembrane region" description="Helical" evidence="5">
    <location>
        <begin position="149"/>
        <end position="172"/>
    </location>
</feature>
<evidence type="ECO:0000256" key="2">
    <source>
        <dbReference type="ARBA" id="ARBA00022692"/>
    </source>
</evidence>
<keyword evidence="2 5" id="KW-0812">Transmembrane</keyword>
<comment type="subcellular location">
    <subcellularLocation>
        <location evidence="1">Membrane</location>
        <topology evidence="1">Multi-pass membrane protein</topology>
    </subcellularLocation>
</comment>
<reference evidence="7 8" key="1">
    <citation type="submission" date="2021-04" db="EMBL/GenBank/DDBJ databases">
        <title>Novel species identification of genus Shewanella.</title>
        <authorList>
            <person name="Liu G."/>
        </authorList>
    </citation>
    <scope>NUCLEOTIDE SEQUENCE [LARGE SCALE GENOMIC DNA]</scope>
    <source>
        <strain evidence="7 8">FJAT-54481</strain>
    </source>
</reference>
<feature type="domain" description="O-antigen ligase-related" evidence="6">
    <location>
        <begin position="106"/>
        <end position="242"/>
    </location>
</feature>
<feature type="transmembrane region" description="Helical" evidence="5">
    <location>
        <begin position="30"/>
        <end position="51"/>
    </location>
</feature>
<dbReference type="PANTHER" id="PTHR37422">
    <property type="entry name" value="TEICHURONIC ACID BIOSYNTHESIS PROTEIN TUAE"/>
    <property type="match status" value="1"/>
</dbReference>
<evidence type="ECO:0000259" key="6">
    <source>
        <dbReference type="Pfam" id="PF04932"/>
    </source>
</evidence>
<keyword evidence="3 5" id="KW-1133">Transmembrane helix</keyword>
<dbReference type="InterPro" id="IPR007016">
    <property type="entry name" value="O-antigen_ligase-rel_domated"/>
</dbReference>
<evidence type="ECO:0000313" key="7">
    <source>
        <dbReference type="EMBL" id="QUN06938.1"/>
    </source>
</evidence>
<feature type="transmembrane region" description="Helical" evidence="5">
    <location>
        <begin position="87"/>
        <end position="113"/>
    </location>
</feature>
<feature type="transmembrane region" description="Helical" evidence="5">
    <location>
        <begin position="119"/>
        <end position="137"/>
    </location>
</feature>
<accession>A0ABX7YWT0</accession>
<dbReference type="PANTHER" id="PTHR37422:SF13">
    <property type="entry name" value="LIPOPOLYSACCHARIDE BIOSYNTHESIS PROTEIN PA4999-RELATED"/>
    <property type="match status" value="1"/>
</dbReference>
<feature type="transmembrane region" description="Helical" evidence="5">
    <location>
        <begin position="314"/>
        <end position="332"/>
    </location>
</feature>
<feature type="transmembrane region" description="Helical" evidence="5">
    <location>
        <begin position="272"/>
        <end position="302"/>
    </location>
</feature>
<feature type="transmembrane region" description="Helical" evidence="5">
    <location>
        <begin position="231"/>
        <end position="251"/>
    </location>
</feature>
<organism evidence="7 8">
    <name type="scientific">Shewanella yunxiaonensis</name>
    <dbReference type="NCBI Taxonomy" id="2829809"/>
    <lineage>
        <taxon>Bacteria</taxon>
        <taxon>Pseudomonadati</taxon>
        <taxon>Pseudomonadota</taxon>
        <taxon>Gammaproteobacteria</taxon>
        <taxon>Alteromonadales</taxon>
        <taxon>Shewanellaceae</taxon>
        <taxon>Shewanella</taxon>
    </lineage>
</organism>
<protein>
    <submittedName>
        <fullName evidence="7">O-antigen ligase family protein</fullName>
    </submittedName>
</protein>
<dbReference type="Proteomes" id="UP000679575">
    <property type="component" value="Chromosome"/>
</dbReference>
<dbReference type="GO" id="GO:0016874">
    <property type="term" value="F:ligase activity"/>
    <property type="evidence" value="ECO:0007669"/>
    <property type="project" value="UniProtKB-KW"/>
</dbReference>
<sequence length="359" mass="41679">MEVENIGLLIISFCLFIICFNSIDKDKLIFLVYIFALTFSILTFIQCIILLRSSYIHAQGFGIHGLISGYVNVRFFNQLQVMLIPLLLLPFYFLHLFKFRIISIIIMALHWMVILQSEARGSLISLIFVAVLLYFILPRESRKNFSRPLLQSMLLGILLWLILIIAIPSWLIGHTDFKVRTGSSGRLDLWLYVIRTIPEHLWFGYGPMAFAWAPDKPLPHAHPHNAFMQLLYEYGVITTVLVSSGLLIWIYRKLRHLQKDMEPQNIVVMYSILSGIVYSMFSGVIVMPFSQLILTFLFAFISKSELKTCYKMTNFTRFLIFLYIVSISTLLFNSYQTQDLKGVYPKTLYPRIWVNGVIN</sequence>
<dbReference type="Pfam" id="PF04932">
    <property type="entry name" value="Wzy_C"/>
    <property type="match status" value="1"/>
</dbReference>
<gene>
    <name evidence="7" type="ORF">KDN34_05710</name>
</gene>
<evidence type="ECO:0000256" key="5">
    <source>
        <dbReference type="SAM" id="Phobius"/>
    </source>
</evidence>
<dbReference type="RefSeq" id="WP_212595943.1">
    <property type="nucleotide sequence ID" value="NZ_CP073587.1"/>
</dbReference>
<evidence type="ECO:0000256" key="3">
    <source>
        <dbReference type="ARBA" id="ARBA00022989"/>
    </source>
</evidence>